<dbReference type="Pfam" id="PF00583">
    <property type="entry name" value="Acetyltransf_1"/>
    <property type="match status" value="1"/>
</dbReference>
<organism evidence="4 5">
    <name type="scientific">Pseudohoeflea coraliihabitans</name>
    <dbReference type="NCBI Taxonomy" id="2860393"/>
    <lineage>
        <taxon>Bacteria</taxon>
        <taxon>Pseudomonadati</taxon>
        <taxon>Pseudomonadota</taxon>
        <taxon>Alphaproteobacteria</taxon>
        <taxon>Hyphomicrobiales</taxon>
        <taxon>Rhizobiaceae</taxon>
        <taxon>Pseudohoeflea</taxon>
    </lineage>
</organism>
<proteinExistence type="predicted"/>
<feature type="domain" description="N-acetyltransferase" evidence="3">
    <location>
        <begin position="4"/>
        <end position="161"/>
    </location>
</feature>
<gene>
    <name evidence="4" type="ORF">KY465_12205</name>
</gene>
<dbReference type="Proteomes" id="UP001430804">
    <property type="component" value="Unassembled WGS sequence"/>
</dbReference>
<evidence type="ECO:0000256" key="2">
    <source>
        <dbReference type="ARBA" id="ARBA00023315"/>
    </source>
</evidence>
<protein>
    <submittedName>
        <fullName evidence="4">GNAT family N-acetyltransferase</fullName>
    </submittedName>
</protein>
<dbReference type="PROSITE" id="PS51186">
    <property type="entry name" value="GNAT"/>
    <property type="match status" value="1"/>
</dbReference>
<keyword evidence="5" id="KW-1185">Reference proteome</keyword>
<dbReference type="CDD" id="cd04301">
    <property type="entry name" value="NAT_SF"/>
    <property type="match status" value="1"/>
</dbReference>
<dbReference type="InterPro" id="IPR051016">
    <property type="entry name" value="Diverse_Substrate_AcTransf"/>
</dbReference>
<reference evidence="4" key="1">
    <citation type="submission" date="2021-07" db="EMBL/GenBank/DDBJ databases">
        <title>Pseudohoeflea marina sp. nov. a polyhydroxyalcanoate-producing bacterium.</title>
        <authorList>
            <person name="Zheng W."/>
            <person name="Yu S."/>
            <person name="Huang Y."/>
        </authorList>
    </citation>
    <scope>NUCLEOTIDE SEQUENCE</scope>
    <source>
        <strain evidence="4">DP4N28-3</strain>
    </source>
</reference>
<name>A0ABS6WQJ5_9HYPH</name>
<dbReference type="EMBL" id="JAHWQX010000003">
    <property type="protein sequence ID" value="MBW3098045.1"/>
    <property type="molecule type" value="Genomic_DNA"/>
</dbReference>
<evidence type="ECO:0000313" key="5">
    <source>
        <dbReference type="Proteomes" id="UP001430804"/>
    </source>
</evidence>
<evidence type="ECO:0000256" key="1">
    <source>
        <dbReference type="ARBA" id="ARBA00022679"/>
    </source>
</evidence>
<dbReference type="PANTHER" id="PTHR10545:SF29">
    <property type="entry name" value="GH14572P-RELATED"/>
    <property type="match status" value="1"/>
</dbReference>
<evidence type="ECO:0000313" key="4">
    <source>
        <dbReference type="EMBL" id="MBW3098045.1"/>
    </source>
</evidence>
<dbReference type="InterPro" id="IPR000182">
    <property type="entry name" value="GNAT_dom"/>
</dbReference>
<evidence type="ECO:0000259" key="3">
    <source>
        <dbReference type="PROSITE" id="PS51186"/>
    </source>
</evidence>
<sequence length="169" mass="18747">MTPVSLRRAEISDAATIHRALKALAEHLHENDQFHLTISDLEQHGFGSQPAFSVLMAEKADRFAGLCLYFTIFSTWYGKCGVYVQDLYVAPEFRGQRVGEALLARIAAEERAAGATYMRLSVDPSNMQAQIFYDRLGLAASPKEEIRMAAQDAFVALAERGKHLLGDRA</sequence>
<keyword evidence="1" id="KW-0808">Transferase</keyword>
<keyword evidence="2" id="KW-0012">Acyltransferase</keyword>
<accession>A0ABS6WQJ5</accession>
<comment type="caution">
    <text evidence="4">The sequence shown here is derived from an EMBL/GenBank/DDBJ whole genome shotgun (WGS) entry which is preliminary data.</text>
</comment>
<dbReference type="PANTHER" id="PTHR10545">
    <property type="entry name" value="DIAMINE N-ACETYLTRANSFERASE"/>
    <property type="match status" value="1"/>
</dbReference>
<dbReference type="RefSeq" id="WP_219201984.1">
    <property type="nucleotide sequence ID" value="NZ_JAHWQX010000003.1"/>
</dbReference>